<accession>A0A328TZT1</accession>
<dbReference type="Gene3D" id="2.102.10.10">
    <property type="entry name" value="Rieske [2Fe-2S] iron-sulphur domain"/>
    <property type="match status" value="1"/>
</dbReference>
<dbReference type="OrthoDB" id="9767869at2"/>
<dbReference type="AlphaFoldDB" id="A0A328TZT1"/>
<dbReference type="GO" id="GO:0004497">
    <property type="term" value="F:monooxygenase activity"/>
    <property type="evidence" value="ECO:0007669"/>
    <property type="project" value="UniProtKB-ARBA"/>
</dbReference>
<keyword evidence="5" id="KW-0812">Transmembrane</keyword>
<gene>
    <name evidence="7" type="ORF">DL346_11625</name>
</gene>
<dbReference type="InterPro" id="IPR036922">
    <property type="entry name" value="Rieske_2Fe-2S_sf"/>
</dbReference>
<organism evidence="7 8">
    <name type="scientific">Paenibacillus montanisoli</name>
    <dbReference type="NCBI Taxonomy" id="2081970"/>
    <lineage>
        <taxon>Bacteria</taxon>
        <taxon>Bacillati</taxon>
        <taxon>Bacillota</taxon>
        <taxon>Bacilli</taxon>
        <taxon>Bacillales</taxon>
        <taxon>Paenibacillaceae</taxon>
        <taxon>Paenibacillus</taxon>
    </lineage>
</organism>
<keyword evidence="4" id="KW-0411">Iron-sulfur</keyword>
<dbReference type="PROSITE" id="PS51296">
    <property type="entry name" value="RIESKE"/>
    <property type="match status" value="1"/>
</dbReference>
<dbReference type="Pfam" id="PF00355">
    <property type="entry name" value="Rieske"/>
    <property type="match status" value="1"/>
</dbReference>
<keyword evidence="5" id="KW-0472">Membrane</keyword>
<evidence type="ECO:0000256" key="4">
    <source>
        <dbReference type="ARBA" id="ARBA00023014"/>
    </source>
</evidence>
<keyword evidence="8" id="KW-1185">Reference proteome</keyword>
<keyword evidence="2" id="KW-0479">Metal-binding</keyword>
<evidence type="ECO:0000313" key="8">
    <source>
        <dbReference type="Proteomes" id="UP000249260"/>
    </source>
</evidence>
<evidence type="ECO:0000256" key="3">
    <source>
        <dbReference type="ARBA" id="ARBA00023004"/>
    </source>
</evidence>
<dbReference type="GO" id="GO:0016705">
    <property type="term" value="F:oxidoreductase activity, acting on paired donors, with incorporation or reduction of molecular oxygen"/>
    <property type="evidence" value="ECO:0007669"/>
    <property type="project" value="UniProtKB-ARBA"/>
</dbReference>
<dbReference type="Proteomes" id="UP000249260">
    <property type="component" value="Unassembled WGS sequence"/>
</dbReference>
<protein>
    <recommendedName>
        <fullName evidence="6">Rieske domain-containing protein</fullName>
    </recommendedName>
</protein>
<evidence type="ECO:0000259" key="6">
    <source>
        <dbReference type="PROSITE" id="PS51296"/>
    </source>
</evidence>
<feature type="domain" description="Rieske" evidence="6">
    <location>
        <begin position="100"/>
        <end position="179"/>
    </location>
</feature>
<name>A0A328TZT1_9BACL</name>
<keyword evidence="1" id="KW-0001">2Fe-2S</keyword>
<comment type="caution">
    <text evidence="7">The sequence shown here is derived from an EMBL/GenBank/DDBJ whole genome shotgun (WGS) entry which is preliminary data.</text>
</comment>
<sequence>MVNVEVFYMSDHLPDKISRRAFLGSSAKLAVGIAGLLAGTTGLFVYGAHKHRGLGSGARPGHIVELGELEWLRSLNTVKRMNYEAVYEDAWNSKPVKGFVFVTTEADGSVLIMSPACTHLGCTIAPSTDVGFHEAKDGQLYFQCPCHGAQFDHRGHSINLGLNRLDLYEPIIEGSTVYFDMMKPIRQTEA</sequence>
<dbReference type="InterPro" id="IPR017941">
    <property type="entry name" value="Rieske_2Fe-2S"/>
</dbReference>
<evidence type="ECO:0000256" key="2">
    <source>
        <dbReference type="ARBA" id="ARBA00022723"/>
    </source>
</evidence>
<evidence type="ECO:0000256" key="5">
    <source>
        <dbReference type="SAM" id="Phobius"/>
    </source>
</evidence>
<keyword evidence="3" id="KW-0408">Iron</keyword>
<dbReference type="EMBL" id="QLUW01000002">
    <property type="protein sequence ID" value="RAP76067.1"/>
    <property type="molecule type" value="Genomic_DNA"/>
</dbReference>
<dbReference type="SUPFAM" id="SSF50022">
    <property type="entry name" value="ISP domain"/>
    <property type="match status" value="1"/>
</dbReference>
<evidence type="ECO:0000313" key="7">
    <source>
        <dbReference type="EMBL" id="RAP76067.1"/>
    </source>
</evidence>
<feature type="transmembrane region" description="Helical" evidence="5">
    <location>
        <begin position="29"/>
        <end position="49"/>
    </location>
</feature>
<reference evidence="7 8" key="1">
    <citation type="submission" date="2018-06" db="EMBL/GenBank/DDBJ databases">
        <title>Paenibacillus montanisoli sp. nov., isolated from mountain area soil.</title>
        <authorList>
            <person name="Wu M."/>
        </authorList>
    </citation>
    <scope>NUCLEOTIDE SEQUENCE [LARGE SCALE GENOMIC DNA]</scope>
    <source>
        <strain evidence="7 8">RA17</strain>
    </source>
</reference>
<proteinExistence type="predicted"/>
<dbReference type="GO" id="GO:0046872">
    <property type="term" value="F:metal ion binding"/>
    <property type="evidence" value="ECO:0007669"/>
    <property type="project" value="UniProtKB-KW"/>
</dbReference>
<evidence type="ECO:0000256" key="1">
    <source>
        <dbReference type="ARBA" id="ARBA00022714"/>
    </source>
</evidence>
<dbReference type="CDD" id="cd03467">
    <property type="entry name" value="Rieske"/>
    <property type="match status" value="1"/>
</dbReference>
<keyword evidence="5" id="KW-1133">Transmembrane helix</keyword>
<dbReference type="GO" id="GO:0051537">
    <property type="term" value="F:2 iron, 2 sulfur cluster binding"/>
    <property type="evidence" value="ECO:0007669"/>
    <property type="project" value="UniProtKB-KW"/>
</dbReference>